<reference evidence="1" key="1">
    <citation type="journal article" date="2023" name="Mol. Phylogenet. Evol.">
        <title>Genome-scale phylogeny and comparative genomics of the fungal order Sordariales.</title>
        <authorList>
            <person name="Hensen N."/>
            <person name="Bonometti L."/>
            <person name="Westerberg I."/>
            <person name="Brannstrom I.O."/>
            <person name="Guillou S."/>
            <person name="Cros-Aarteil S."/>
            <person name="Calhoun S."/>
            <person name="Haridas S."/>
            <person name="Kuo A."/>
            <person name="Mondo S."/>
            <person name="Pangilinan J."/>
            <person name="Riley R."/>
            <person name="LaButti K."/>
            <person name="Andreopoulos B."/>
            <person name="Lipzen A."/>
            <person name="Chen C."/>
            <person name="Yan M."/>
            <person name="Daum C."/>
            <person name="Ng V."/>
            <person name="Clum A."/>
            <person name="Steindorff A."/>
            <person name="Ohm R.A."/>
            <person name="Martin F."/>
            <person name="Silar P."/>
            <person name="Natvig D.O."/>
            <person name="Lalanne C."/>
            <person name="Gautier V."/>
            <person name="Ament-Velasquez S.L."/>
            <person name="Kruys A."/>
            <person name="Hutchinson M.I."/>
            <person name="Powell A.J."/>
            <person name="Barry K."/>
            <person name="Miller A.N."/>
            <person name="Grigoriev I.V."/>
            <person name="Debuchy R."/>
            <person name="Gladieux P."/>
            <person name="Hiltunen Thoren M."/>
            <person name="Johannesson H."/>
        </authorList>
    </citation>
    <scope>NUCLEOTIDE SEQUENCE</scope>
    <source>
        <strain evidence="1">PSN293</strain>
    </source>
</reference>
<organism evidence="1 2">
    <name type="scientific">Rhypophila decipiens</name>
    <dbReference type="NCBI Taxonomy" id="261697"/>
    <lineage>
        <taxon>Eukaryota</taxon>
        <taxon>Fungi</taxon>
        <taxon>Dikarya</taxon>
        <taxon>Ascomycota</taxon>
        <taxon>Pezizomycotina</taxon>
        <taxon>Sordariomycetes</taxon>
        <taxon>Sordariomycetidae</taxon>
        <taxon>Sordariales</taxon>
        <taxon>Naviculisporaceae</taxon>
        <taxon>Rhypophila</taxon>
    </lineage>
</organism>
<accession>A0AAN6XZY3</accession>
<dbReference type="AlphaFoldDB" id="A0AAN6XZY3"/>
<evidence type="ECO:0000313" key="1">
    <source>
        <dbReference type="EMBL" id="KAK4210033.1"/>
    </source>
</evidence>
<sequence>MPQSQYSSIVVVSGSTAMSSTLQGPEHSSYQICGTFLGDHRILAASFLSRQQPFWKDALRSRLLKPHRPICALGQQPWIILGPLNDAWYDTEKAKQPCYGPRGLLDATATAPHMLPCHVLARRCIIVPPRTLLFATITALRRLTRPSPRWGGGGGKESDATYRGKGTLTCVPHHQHTHSQVSMVVSTRAAFDAHREANMLVIGTGRVQGPPKNRILFWAGDRNPADLTGAWRRSTRFVGIYKALDRELSGQ</sequence>
<reference evidence="1" key="2">
    <citation type="submission" date="2023-05" db="EMBL/GenBank/DDBJ databases">
        <authorList>
            <consortium name="Lawrence Berkeley National Laboratory"/>
            <person name="Steindorff A."/>
            <person name="Hensen N."/>
            <person name="Bonometti L."/>
            <person name="Westerberg I."/>
            <person name="Brannstrom I.O."/>
            <person name="Guillou S."/>
            <person name="Cros-Aarteil S."/>
            <person name="Calhoun S."/>
            <person name="Haridas S."/>
            <person name="Kuo A."/>
            <person name="Mondo S."/>
            <person name="Pangilinan J."/>
            <person name="Riley R."/>
            <person name="Labutti K."/>
            <person name="Andreopoulos B."/>
            <person name="Lipzen A."/>
            <person name="Chen C."/>
            <person name="Yanf M."/>
            <person name="Daum C."/>
            <person name="Ng V."/>
            <person name="Clum A."/>
            <person name="Ohm R."/>
            <person name="Martin F."/>
            <person name="Silar P."/>
            <person name="Natvig D."/>
            <person name="Lalanne C."/>
            <person name="Gautier V."/>
            <person name="Ament-Velasquez S.L."/>
            <person name="Kruys A."/>
            <person name="Hutchinson M.I."/>
            <person name="Powell A.J."/>
            <person name="Barry K."/>
            <person name="Miller A.N."/>
            <person name="Grigoriev I.V."/>
            <person name="Debuchy R."/>
            <person name="Gladieux P."/>
            <person name="Thoren M.H."/>
            <person name="Johannesson H."/>
        </authorList>
    </citation>
    <scope>NUCLEOTIDE SEQUENCE</scope>
    <source>
        <strain evidence="1">PSN293</strain>
    </source>
</reference>
<dbReference type="EMBL" id="MU858186">
    <property type="protein sequence ID" value="KAK4210033.1"/>
    <property type="molecule type" value="Genomic_DNA"/>
</dbReference>
<name>A0AAN6XZY3_9PEZI</name>
<dbReference type="Proteomes" id="UP001301769">
    <property type="component" value="Unassembled WGS sequence"/>
</dbReference>
<comment type="caution">
    <text evidence="1">The sequence shown here is derived from an EMBL/GenBank/DDBJ whole genome shotgun (WGS) entry which is preliminary data.</text>
</comment>
<protein>
    <submittedName>
        <fullName evidence="1">Uncharacterized protein</fullName>
    </submittedName>
</protein>
<proteinExistence type="predicted"/>
<keyword evidence="2" id="KW-1185">Reference proteome</keyword>
<evidence type="ECO:0000313" key="2">
    <source>
        <dbReference type="Proteomes" id="UP001301769"/>
    </source>
</evidence>
<gene>
    <name evidence="1" type="ORF">QBC37DRAFT_485655</name>
</gene>